<dbReference type="RefSeq" id="YP_010652029.1">
    <property type="nucleotide sequence ID" value="NC_070784.1"/>
</dbReference>
<dbReference type="Proteomes" id="UP000683399">
    <property type="component" value="Segment"/>
</dbReference>
<accession>A0A8F2E726</accession>
<evidence type="ECO:0000313" key="2">
    <source>
        <dbReference type="Proteomes" id="UP000683399"/>
    </source>
</evidence>
<protein>
    <submittedName>
        <fullName evidence="1">Uncharacterized protein</fullName>
    </submittedName>
</protein>
<dbReference type="EMBL" id="MW822145">
    <property type="protein sequence ID" value="QWT30072.1"/>
    <property type="molecule type" value="Genomic_DNA"/>
</dbReference>
<keyword evidence="2" id="KW-1185">Reference proteome</keyword>
<sequence>MNDFANEFEQYVSNKWMLPGKHYNLHGMYSFYSSLWDGEASVLKTPYGDVKSIHTSTDYEDGLEQRIMIIQVGDRYFRKIGYYNSWDSSNWDGELVEVRPREKTITVYEVV</sequence>
<evidence type="ECO:0000313" key="1">
    <source>
        <dbReference type="EMBL" id="QWT30072.1"/>
    </source>
</evidence>
<organism evidence="1 2">
    <name type="scientific">Streptomyces phage TunaTartare</name>
    <dbReference type="NCBI Taxonomy" id="2848887"/>
    <lineage>
        <taxon>Viruses</taxon>
        <taxon>Duplodnaviria</taxon>
        <taxon>Heunggongvirae</taxon>
        <taxon>Uroviricota</taxon>
        <taxon>Caudoviricetes</taxon>
        <taxon>Stanwilliamsviridae</taxon>
        <taxon>Loccivirinae</taxon>
        <taxon>Faustvirus</taxon>
        <taxon>Faustvirus tunatartare</taxon>
    </lineage>
</organism>
<name>A0A8F2E726_9CAUD</name>
<dbReference type="KEGG" id="vg:77927777"/>
<reference evidence="1 2" key="1">
    <citation type="submission" date="2021-03" db="EMBL/GenBank/DDBJ databases">
        <authorList>
            <person name="Alqahtani R."/>
            <person name="Behailu E."/>
            <person name="Cappabianca D.W."/>
            <person name="Csanadi-Schwartz K.M."/>
            <person name="Dalal A.S."/>
            <person name="Fahim M.S."/>
            <person name="Franklin J.M."/>
            <person name="Gluckman M.H."/>
            <person name="Levine C.J."/>
            <person name="Martin N."/>
            <person name="Milza N."/>
            <person name="Najmabadi R."/>
            <person name="Newman A.M."/>
            <person name="Pajunar M."/>
            <person name="Qalawee I."/>
            <person name="Rizvi A."/>
            <person name="Samuel A."/>
            <person name="Smith A."/>
            <person name="Swann F.E."/>
            <person name="Sweeney P."/>
            <person name="Torres N.R."/>
            <person name="Ventrone L."/>
            <person name="Ventura L."/>
            <person name="Wroe M."/>
            <person name="Acquaye N.A."/>
            <person name="Agnes T.J."/>
            <person name="Ahmed A."/>
            <person name="Ahmed S."/>
            <person name="Amodu B.A."/>
            <person name="Arefeayne N.F."/>
            <person name="Asamoah-Frimpong E.A."/>
            <person name="Attaran A."/>
            <person name="Barragan J.M."/>
            <person name="Baumgarten L.N."/>
            <person name="Berhane B."/>
            <person name="Beyene A."/>
            <person name="Bhattarai B."/>
            <person name="Biondokin D.V."/>
            <person name="Boone B.K."/>
            <person name="Burney S.Z."/>
            <person name="Cayanan J.T."/>
            <person name="Cesta G."/>
            <person name="Chang J."/>
            <person name="Chavez J."/>
            <person name="Chorbajian C."/>
            <person name="Christian S."/>
            <person name="Corns J.R."/>
            <person name="Corns N.R."/>
            <person name="Cowan J.T."/>
            <person name="Coyne C."/>
            <person name="Dadzie B."/>
            <person name="Datu D.V."/>
            <person name="Deng B.C."/>
            <person name="Der L."/>
            <person name="Dickerson K."/>
            <person name="Dozier E."/>
            <person name="Egbunine A.O."/>
            <person name="Farooq M."/>
            <person name="Fonge A.E."/>
            <person name="Ghomsi-Nono M.P."/>
            <person name="Giampietro H."/>
            <person name="Gunnison R.P."/>
            <person name="Han S.H."/>
            <person name="Hennigan A.J."/>
            <person name="Hong A.N."/>
            <person name="Ijomor E.C."/>
            <person name="Jalali A."/>
            <person name="Jamil T.Z."/>
            <person name="Jenkins C.R."/>
            <person name="Joseph M.A."/>
            <person name="Jowanowitch O.J."/>
            <person name="Kang D."/>
            <person name="Khan A."/>
            <person name="Khan Z.K."/>
            <person name="Kiewe T."/>
            <person name="Kjerulf A.B."/>
            <person name="Kolosey V."/>
            <person name="Kurup M."/>
            <person name="Lee V.H."/>
            <person name="Llontop-Maldonado V."/>
            <person name="Long P."/>
            <person name="Lu N."/>
            <person name="Majekodunmi A."/>
            <person name="Malik H.W."/>
            <person name="Marcellino S.C."/>
            <person name="Martinez L.A."/>
            <person name="Meher F.N."/>
            <person name="Michelin M.A."/>
            <person name="Mitchell K.G."/>
            <person name="Mullens W.J."/>
            <person name="Nwakama C."/>
            <person name="Nwosu F.T."/>
            <person name="Oboh E.C."/>
            <person name="Odujinrin O."/>
            <person name="Ogunsan O."/>
            <person name="O'Neill K."/>
            <person name="Oxlaj J.A."/>
            <person name="Patel A.K."/>
            <person name="Patel B.R."/>
            <person name="Pham Q."/>
            <person name="Porter J."/>
            <person name="Portes J."/>
            <person name="Prokopenko A."/>
            <person name="Quraishi M."/>
            <person name="Qureshi M."/>
            <person name="Rivera A."/>
            <person name="Rubalsky V."/>
            <person name="Saikali Y."/>
            <person name="Saqaf K."/>
            <person name="Saroya S.R."/>
            <person name="Seas A."/>
            <person name="Shadrick R.E."/>
            <person name="Sharda N."/>
            <person name="Sigindere M.T."/>
            <person name="Simbi V.G."/>
            <person name="Thuzar C."/>
            <person name="Tran K."/>
            <person name="Tran V.D."/>
            <person name="Trang W."/>
            <person name="Vaishnav N."/>
            <person name="Vuong K."/>
            <person name="Walker C."/>
            <person name="Wallace S.A."/>
            <person name="Warfield J.C."/>
            <person name="Wikina T."/>
            <person name="Wobbeking F.T."/>
            <person name="Worrent L.D."/>
            <person name="Yan T."/>
            <person name="Zehra A."/>
            <person name="Avazpour P."/>
            <person name="Kim F.M."/>
            <person name="Mason K."/>
            <person name="Nguyen D.A."/>
            <person name="Pettit S.M."/>
            <person name="Zhou O.J."/>
            <person name="Brissett D.L."/>
            <person name="Gualtieri C."/>
            <person name="Hufford T.M."/>
            <person name="Ko J.M."/>
            <person name="Novak J.K."/>
            <person name="Smith Z.M."/>
            <person name="Mayer-Bacon C."/>
            <person name="Erill I."/>
            <person name="Caruso S.M."/>
            <person name="Garlena R.A."/>
            <person name="Russell D.A."/>
            <person name="Pope W.H."/>
            <person name="Jacobs-Sera D."/>
            <person name="Hatfull G.F."/>
        </authorList>
    </citation>
    <scope>NUCLEOTIDE SEQUENCE [LARGE SCALE GENOMIC DNA]</scope>
</reference>
<proteinExistence type="predicted"/>
<dbReference type="GeneID" id="77927777"/>
<gene>
    <name evidence="1" type="primary">210</name>
    <name evidence="1" type="ORF">SEA_TUNATARTARE_210</name>
</gene>